<keyword evidence="2" id="KW-1185">Reference proteome</keyword>
<organism evidence="1 2">
    <name type="scientific">Stylophora pistillata</name>
    <name type="common">Smooth cauliflower coral</name>
    <dbReference type="NCBI Taxonomy" id="50429"/>
    <lineage>
        <taxon>Eukaryota</taxon>
        <taxon>Metazoa</taxon>
        <taxon>Cnidaria</taxon>
        <taxon>Anthozoa</taxon>
        <taxon>Hexacorallia</taxon>
        <taxon>Scleractinia</taxon>
        <taxon>Astrocoeniina</taxon>
        <taxon>Pocilloporidae</taxon>
        <taxon>Stylophora</taxon>
    </lineage>
</organism>
<protein>
    <submittedName>
        <fullName evidence="1">Uncharacterized protein</fullName>
    </submittedName>
</protein>
<name>A0A2B4SVE7_STYPI</name>
<dbReference type="STRING" id="50429.A0A2B4SVE7"/>
<accession>A0A2B4SVE7</accession>
<gene>
    <name evidence="1" type="ORF">AWC38_SpisGene2630</name>
</gene>
<dbReference type="Proteomes" id="UP000225706">
    <property type="component" value="Unassembled WGS sequence"/>
</dbReference>
<dbReference type="OrthoDB" id="5987293at2759"/>
<comment type="caution">
    <text evidence="1">The sequence shown here is derived from an EMBL/GenBank/DDBJ whole genome shotgun (WGS) entry which is preliminary data.</text>
</comment>
<proteinExistence type="predicted"/>
<evidence type="ECO:0000313" key="1">
    <source>
        <dbReference type="EMBL" id="PFX32512.1"/>
    </source>
</evidence>
<dbReference type="EMBL" id="LSMT01000022">
    <property type="protein sequence ID" value="PFX32512.1"/>
    <property type="molecule type" value="Genomic_DNA"/>
</dbReference>
<evidence type="ECO:0000313" key="2">
    <source>
        <dbReference type="Proteomes" id="UP000225706"/>
    </source>
</evidence>
<reference evidence="2" key="1">
    <citation type="journal article" date="2017" name="bioRxiv">
        <title>Comparative analysis of the genomes of Stylophora pistillata and Acropora digitifera provides evidence for extensive differences between species of corals.</title>
        <authorList>
            <person name="Voolstra C.R."/>
            <person name="Li Y."/>
            <person name="Liew Y.J."/>
            <person name="Baumgarten S."/>
            <person name="Zoccola D."/>
            <person name="Flot J.-F."/>
            <person name="Tambutte S."/>
            <person name="Allemand D."/>
            <person name="Aranda M."/>
        </authorList>
    </citation>
    <scope>NUCLEOTIDE SEQUENCE [LARGE SCALE GENOMIC DNA]</scope>
</reference>
<sequence>MAFKAAMAEKKFVGPVDSAVLWRVRDRHWRALKGVFICIYSGIQTNLFEGIQLSGLSPAPHVEAVEYGSFKVVGQVRVMSVLQEGPPPAFLANWVYHYLCTPDVTAISLIDDDIVNPDIRTLVKRPYDLAKESQSKTDNINAYSTDPSEVITLQNTIMRVKGELDQMREGLRLHGCLAIMEEYPSLMEKLFVPGEDYTVTSTFLMNSLTAEYSEPGSTRKLQETAVMAYFNRYVEEREDNLSESTNSAGGVTEIFQFLTGKTTMPFLPAEKNSFTITVKFMHCSNDH</sequence>
<dbReference type="AlphaFoldDB" id="A0A2B4SVE7"/>